<feature type="compositionally biased region" description="Low complexity" evidence="4">
    <location>
        <begin position="77"/>
        <end position="94"/>
    </location>
</feature>
<accession>F0Y6B9</accession>
<dbReference type="eggNOG" id="KOG3696">
    <property type="taxonomic scope" value="Eukaryota"/>
</dbReference>
<evidence type="ECO:0000313" key="7">
    <source>
        <dbReference type="Proteomes" id="UP000002729"/>
    </source>
</evidence>
<gene>
    <name evidence="6" type="ORF">AURANDRAFT_63348</name>
</gene>
<dbReference type="Proteomes" id="UP000002729">
    <property type="component" value="Unassembled WGS sequence"/>
</dbReference>
<dbReference type="GeneID" id="20224293"/>
<evidence type="ECO:0000259" key="5">
    <source>
        <dbReference type="Pfam" id="PF05118"/>
    </source>
</evidence>
<keyword evidence="2" id="KW-0223">Dioxygenase</keyword>
<dbReference type="SUPFAM" id="SSF51197">
    <property type="entry name" value="Clavaminate synthase-like"/>
    <property type="match status" value="1"/>
</dbReference>
<name>F0Y6B9_AURAN</name>
<dbReference type="InterPro" id="IPR051821">
    <property type="entry name" value="Asp/Asn_beta-hydroxylase"/>
</dbReference>
<feature type="region of interest" description="Disordered" evidence="4">
    <location>
        <begin position="77"/>
        <end position="107"/>
    </location>
</feature>
<keyword evidence="3" id="KW-0560">Oxidoreductase</keyword>
<evidence type="ECO:0000256" key="4">
    <source>
        <dbReference type="SAM" id="MobiDB-lite"/>
    </source>
</evidence>
<dbReference type="PANTHER" id="PTHR46332:SF5">
    <property type="entry name" value="ASPARTATE BETA-HYDROXYLASE DOMAIN CONTAINING 2"/>
    <property type="match status" value="1"/>
</dbReference>
<dbReference type="GO" id="GO:0016020">
    <property type="term" value="C:membrane"/>
    <property type="evidence" value="ECO:0007669"/>
    <property type="project" value="TreeGrafter"/>
</dbReference>
<dbReference type="RefSeq" id="XP_009035693.1">
    <property type="nucleotide sequence ID" value="XM_009037445.1"/>
</dbReference>
<evidence type="ECO:0000313" key="6">
    <source>
        <dbReference type="EMBL" id="EGB09643.1"/>
    </source>
</evidence>
<feature type="domain" description="Aspartyl/asparaginy/proline hydroxylase" evidence="5">
    <location>
        <begin position="201"/>
        <end position="349"/>
    </location>
</feature>
<keyword evidence="7" id="KW-1185">Reference proteome</keyword>
<protein>
    <recommendedName>
        <fullName evidence="5">Aspartyl/asparaginy/proline hydroxylase domain-containing protein</fullName>
    </recommendedName>
</protein>
<dbReference type="InterPro" id="IPR007803">
    <property type="entry name" value="Asp/Arg/Pro-Hydrxlase"/>
</dbReference>
<dbReference type="KEGG" id="aaf:AURANDRAFT_63348"/>
<dbReference type="PANTHER" id="PTHR46332">
    <property type="entry name" value="ASPARTATE BETA-HYDROXYLASE DOMAIN-CONTAINING PROTEIN 2"/>
    <property type="match status" value="1"/>
</dbReference>
<dbReference type="GO" id="GO:0051213">
    <property type="term" value="F:dioxygenase activity"/>
    <property type="evidence" value="ECO:0007669"/>
    <property type="project" value="UniProtKB-KW"/>
</dbReference>
<dbReference type="EMBL" id="GL833125">
    <property type="protein sequence ID" value="EGB09643.1"/>
    <property type="molecule type" value="Genomic_DNA"/>
</dbReference>
<dbReference type="Pfam" id="PF05118">
    <property type="entry name" value="Asp_Arg_Hydrox"/>
    <property type="match status" value="1"/>
</dbReference>
<organism evidence="7">
    <name type="scientific">Aureococcus anophagefferens</name>
    <name type="common">Harmful bloom alga</name>
    <dbReference type="NCBI Taxonomy" id="44056"/>
    <lineage>
        <taxon>Eukaryota</taxon>
        <taxon>Sar</taxon>
        <taxon>Stramenopiles</taxon>
        <taxon>Ochrophyta</taxon>
        <taxon>Pelagophyceae</taxon>
        <taxon>Pelagomonadales</taxon>
        <taxon>Pelagomonadaceae</taxon>
        <taxon>Aureococcus</taxon>
    </lineage>
</organism>
<evidence type="ECO:0000256" key="3">
    <source>
        <dbReference type="ARBA" id="ARBA00023002"/>
    </source>
</evidence>
<dbReference type="InterPro" id="IPR027443">
    <property type="entry name" value="IPNS-like_sf"/>
</dbReference>
<dbReference type="InParanoid" id="F0Y6B9"/>
<dbReference type="AlphaFoldDB" id="F0Y6B9"/>
<sequence length="394" mass="42494">MGVVVVEIAADTTLRVTLPASWDPAAASTRAKVLKAAVKAANKKRPAQAALALEACRLVRGDGAAIAGALPSFARLDATPRTATPRTATPRTTTRPPPLPDDPERDDEASLLARCAAPGGGPFWRRLRVFIRRHGGDSRRAGALVARLAAGETVDRDVLDGSGARLGRQRSTAWLPRMRNTPTRDVTTADFAWLRALAAGWRVMAREVAAAPRDAWTGAGVAEHGASYAPEWRILGLFLDDEPSTHASRFPGTLDLLKASGAFAHAQEVFFARQPPRTGCAPHSDNRNFLLGAHVGLVAEGGAWIRAGTAPKHHWRPGEAFCFDGSFVHETWNPCESDRVVLIVRFWAPELDLLDRRALRDVLWAVQAYQSVKAADGDAAADAWAKKMLREPGT</sequence>
<proteinExistence type="inferred from homology"/>
<dbReference type="Gene3D" id="2.60.120.330">
    <property type="entry name" value="B-lactam Antibiotic, Isopenicillin N Synthase, Chain"/>
    <property type="match status" value="1"/>
</dbReference>
<comment type="similarity">
    <text evidence="1">Belongs to the aspartyl/asparaginyl beta-hydroxylase family.</text>
</comment>
<dbReference type="OrthoDB" id="438431at2759"/>
<evidence type="ECO:0000256" key="1">
    <source>
        <dbReference type="ARBA" id="ARBA00007730"/>
    </source>
</evidence>
<evidence type="ECO:0000256" key="2">
    <source>
        <dbReference type="ARBA" id="ARBA00022964"/>
    </source>
</evidence>
<reference evidence="6 7" key="1">
    <citation type="journal article" date="2011" name="Proc. Natl. Acad. Sci. U.S.A.">
        <title>Niche of harmful alga Aureococcus anophagefferens revealed through ecogenomics.</title>
        <authorList>
            <person name="Gobler C.J."/>
            <person name="Berry D.L."/>
            <person name="Dyhrman S.T."/>
            <person name="Wilhelm S.W."/>
            <person name="Salamov A."/>
            <person name="Lobanov A.V."/>
            <person name="Zhang Y."/>
            <person name="Collier J.L."/>
            <person name="Wurch L.L."/>
            <person name="Kustka A.B."/>
            <person name="Dill B.D."/>
            <person name="Shah M."/>
            <person name="VerBerkmoes N.C."/>
            <person name="Kuo A."/>
            <person name="Terry A."/>
            <person name="Pangilinan J."/>
            <person name="Lindquist E.A."/>
            <person name="Lucas S."/>
            <person name="Paulsen I.T."/>
            <person name="Hattenrath-Lehmann T.K."/>
            <person name="Talmage S.C."/>
            <person name="Walker E.A."/>
            <person name="Koch F."/>
            <person name="Burson A.M."/>
            <person name="Marcoval M.A."/>
            <person name="Tang Y.Z."/>
            <person name="Lecleir G.R."/>
            <person name="Coyne K.J."/>
            <person name="Berg G.M."/>
            <person name="Bertrand E.M."/>
            <person name="Saito M.A."/>
            <person name="Gladyshev V.N."/>
            <person name="Grigoriev I.V."/>
        </authorList>
    </citation>
    <scope>NUCLEOTIDE SEQUENCE [LARGE SCALE GENOMIC DNA]</scope>
    <source>
        <strain evidence="7">CCMP 1984</strain>
    </source>
</reference>